<dbReference type="EMBL" id="VIRB01000052">
    <property type="protein sequence ID" value="NDO68652.1"/>
    <property type="molecule type" value="Genomic_DNA"/>
</dbReference>
<protein>
    <submittedName>
        <fullName evidence="2">Glycosyltransferase</fullName>
    </submittedName>
</protein>
<dbReference type="InterPro" id="IPR029044">
    <property type="entry name" value="Nucleotide-diphossugar_trans"/>
</dbReference>
<evidence type="ECO:0000259" key="1">
    <source>
        <dbReference type="Pfam" id="PF00535"/>
    </source>
</evidence>
<dbReference type="Pfam" id="PF00535">
    <property type="entry name" value="Glycos_transf_2"/>
    <property type="match status" value="1"/>
</dbReference>
<dbReference type="InterPro" id="IPR001173">
    <property type="entry name" value="Glyco_trans_2-like"/>
</dbReference>
<dbReference type="PANTHER" id="PTHR43630:SF2">
    <property type="entry name" value="GLYCOSYLTRANSFERASE"/>
    <property type="match status" value="1"/>
</dbReference>
<gene>
    <name evidence="2" type="ORF">FMM80_08160</name>
</gene>
<accession>A0A9X5C9K5</accession>
<dbReference type="OrthoDB" id="9815923at2"/>
<evidence type="ECO:0000313" key="3">
    <source>
        <dbReference type="Proteomes" id="UP000474104"/>
    </source>
</evidence>
<evidence type="ECO:0000313" key="2">
    <source>
        <dbReference type="EMBL" id="NDO68652.1"/>
    </source>
</evidence>
<dbReference type="AlphaFoldDB" id="A0A9X5C9K5"/>
<dbReference type="SUPFAM" id="SSF48452">
    <property type="entry name" value="TPR-like"/>
    <property type="match status" value="1"/>
</dbReference>
<organism evidence="2 3">
    <name type="scientific">Schaedlerella arabinosiphila</name>
    <dbReference type="NCBI Taxonomy" id="2044587"/>
    <lineage>
        <taxon>Bacteria</taxon>
        <taxon>Bacillati</taxon>
        <taxon>Bacillota</taxon>
        <taxon>Clostridia</taxon>
        <taxon>Lachnospirales</taxon>
        <taxon>Lachnospiraceae</taxon>
        <taxon>Schaedlerella</taxon>
    </lineage>
</organism>
<proteinExistence type="predicted"/>
<sequence>MKIQLSISLLASNRAASLERCLDSLRPLLMQIPSELIIVYTGTDERVKEIAGRYTDKIIPFTWCDNFSAARNVGLWAAKGEWFMYIDDDEWFEDVTEIRDFFLSGEYRHYGSALYKQKNFTEWDGIHYSDYHAFRMARIVPGIAFENTVHEELVPQLEPAKYFNAYVNHYGYISDTGRLSVEKSSRNLPLLLKNIEERPSYVKNYLQIVQEYMISGDFEKAEEYCRSGYSLCRGYKDNFYRSWLQVNLLSILHEKGDYEKAEQEALLMLEQEHLWEIARLDIYAALLAIYTKRGASEEVIRYGLQFEETLAYMDERPELWIQQSYGDLTEGRIKVPSKLYQIRLSCTESALKLGNIKQAVYFLELLPWEEENWMQQYYPIFDKWKGLYKEYFHELSGYFPDHSPYRQLQKALGQGGCIPKTECREAFVKCMQGTESLYLQHLAVKEAILQQMKLDEIVTVMNLDAWKQNAVTIKELISPDDADKLEQAAEDLLQDAPAYGCWLKKLLCEKELIHGYLTGDTLLHTLEEYIGYILQFYRIQYREEMFSADKQHLLPKDCRYALLVSEALEKRKNFEFAEAVRLFRRSLRYDPAMTSVIREMIRQMSVKINHPVQNAGEEFQALALQMKDALKSMIANKQYTDALPIILQLSPLLPEDLELLRMRQDVLGEIAE</sequence>
<comment type="caution">
    <text evidence="2">The sequence shown here is derived from an EMBL/GenBank/DDBJ whole genome shotgun (WGS) entry which is preliminary data.</text>
</comment>
<name>A0A9X5C9K5_9FIRM</name>
<reference evidence="2 3" key="1">
    <citation type="submission" date="2019-07" db="EMBL/GenBank/DDBJ databases">
        <title>Draft genome sequences of 15 bacterial species constituting the stable defined intestinal microbiota of the GM15 gnotobiotic mouse model.</title>
        <authorList>
            <person name="Elie C."/>
            <person name="Mathieu A."/>
            <person name="Saliou A."/>
            <person name="Darnaud M."/>
            <person name="Leulier F."/>
            <person name="Tamellini A."/>
        </authorList>
    </citation>
    <scope>NUCLEOTIDE SEQUENCE [LARGE SCALE GENOMIC DNA]</scope>
    <source>
        <strain evidence="3">ASF 502</strain>
    </source>
</reference>
<feature type="domain" description="Glycosyltransferase 2-like" evidence="1">
    <location>
        <begin position="11"/>
        <end position="94"/>
    </location>
</feature>
<dbReference type="Gene3D" id="3.90.550.10">
    <property type="entry name" value="Spore Coat Polysaccharide Biosynthesis Protein SpsA, Chain A"/>
    <property type="match status" value="1"/>
</dbReference>
<dbReference type="Gene3D" id="1.25.40.10">
    <property type="entry name" value="Tetratricopeptide repeat domain"/>
    <property type="match status" value="1"/>
</dbReference>
<dbReference type="Proteomes" id="UP000474104">
    <property type="component" value="Unassembled WGS sequence"/>
</dbReference>
<dbReference type="RefSeq" id="WP_004071888.1">
    <property type="nucleotide sequence ID" value="NZ_CASCYM010000030.1"/>
</dbReference>
<dbReference type="InterPro" id="IPR011990">
    <property type="entry name" value="TPR-like_helical_dom_sf"/>
</dbReference>
<dbReference type="SUPFAM" id="SSF53448">
    <property type="entry name" value="Nucleotide-diphospho-sugar transferases"/>
    <property type="match status" value="1"/>
</dbReference>
<dbReference type="PANTHER" id="PTHR43630">
    <property type="entry name" value="POLY-BETA-1,6-N-ACETYL-D-GLUCOSAMINE SYNTHASE"/>
    <property type="match status" value="1"/>
</dbReference>